<protein>
    <submittedName>
        <fullName evidence="2">Uncharacterized protein</fullName>
    </submittedName>
</protein>
<feature type="region of interest" description="Disordered" evidence="1">
    <location>
        <begin position="298"/>
        <end position="326"/>
    </location>
</feature>
<proteinExistence type="predicted"/>
<feature type="region of interest" description="Disordered" evidence="1">
    <location>
        <begin position="479"/>
        <end position="500"/>
    </location>
</feature>
<dbReference type="EMBL" id="LFYR01000167">
    <property type="protein sequence ID" value="KMZ75456.1"/>
    <property type="molecule type" value="Genomic_DNA"/>
</dbReference>
<dbReference type="PANTHER" id="PTHR33737">
    <property type="entry name" value="OS05G0121800 PROTEIN"/>
    <property type="match status" value="1"/>
</dbReference>
<feature type="compositionally biased region" description="Polar residues" evidence="1">
    <location>
        <begin position="236"/>
        <end position="246"/>
    </location>
</feature>
<sequence length="600" mass="66168">MKKEAVEAFQIDFRFMENFGAHQKHATSTQKIVSLPESLKQDTRNAGRCNIRKSLAWNSAFFTSEGILDPEELATVNSTFRKVDSNVLPLIQEDLNKLSDSNSTLDTDGWGIDNCEAELFDNVRTSIQKSFSKPNEEKVLSRKFTSRPLATKRGIFSSTRAETFTNPMLKPPDSTKVISVSKHGSYGISKRDGERNGSKQPPRTSDSGRNGSKQPPRMSDSGGNRCKQPLRKDSRGNGSKQPSSSVKPPRMASKISPSQRVSTPVAKIKNTEKTVSGNCRREVSSKIYGSAVQSVVMPKSSSPSRLVPSPAFSKKLPNTPHSSYTKFGCTASDITTRNSQESSRKKLYSRSVATSFSNSRVYSHSISSISRQESRNIVHLHPYLKSSSKFSLHSPNSSFDSAVSPSSSSSTSVRTKKSQFSCARSSLDSITSIASGIAKSRKHDGNNFDNMEFKPSGLRLPSPKIGYFDMEKSIIGNSNSGSKVGLHTPGTRANSESENVSDVIKQRSWSKPSPKENHDKIGSRYLGGQDYEKENLLSCELGRKSNSEEMKIVEIEQLEKRLTSLKMSLSEPSILERSGMLKSIFDGKHRRLFGKKANGQ</sequence>
<dbReference type="PANTHER" id="PTHR33737:SF2">
    <property type="entry name" value="OS12G0102700 PROTEIN"/>
    <property type="match status" value="1"/>
</dbReference>
<comment type="caution">
    <text evidence="2">The sequence shown here is derived from an EMBL/GenBank/DDBJ whole genome shotgun (WGS) entry which is preliminary data.</text>
</comment>
<dbReference type="Proteomes" id="UP000036987">
    <property type="component" value="Unassembled WGS sequence"/>
</dbReference>
<organism evidence="2 3">
    <name type="scientific">Zostera marina</name>
    <name type="common">Eelgrass</name>
    <dbReference type="NCBI Taxonomy" id="29655"/>
    <lineage>
        <taxon>Eukaryota</taxon>
        <taxon>Viridiplantae</taxon>
        <taxon>Streptophyta</taxon>
        <taxon>Embryophyta</taxon>
        <taxon>Tracheophyta</taxon>
        <taxon>Spermatophyta</taxon>
        <taxon>Magnoliopsida</taxon>
        <taxon>Liliopsida</taxon>
        <taxon>Zosteraceae</taxon>
        <taxon>Zostera</taxon>
    </lineage>
</organism>
<evidence type="ECO:0000313" key="3">
    <source>
        <dbReference type="Proteomes" id="UP000036987"/>
    </source>
</evidence>
<evidence type="ECO:0000313" key="2">
    <source>
        <dbReference type="EMBL" id="KMZ75456.1"/>
    </source>
</evidence>
<dbReference type="AlphaFoldDB" id="A0A0K9Q2C4"/>
<feature type="region of interest" description="Disordered" evidence="1">
    <location>
        <begin position="163"/>
        <end position="278"/>
    </location>
</feature>
<keyword evidence="3" id="KW-1185">Reference proteome</keyword>
<evidence type="ECO:0000256" key="1">
    <source>
        <dbReference type="SAM" id="MobiDB-lite"/>
    </source>
</evidence>
<feature type="compositionally biased region" description="Polar residues" evidence="1">
    <location>
        <begin position="491"/>
        <end position="500"/>
    </location>
</feature>
<dbReference type="GO" id="GO:0008017">
    <property type="term" value="F:microtubule binding"/>
    <property type="evidence" value="ECO:0007669"/>
    <property type="project" value="InterPro"/>
</dbReference>
<gene>
    <name evidence="2" type="ORF">ZOSMA_114G00530</name>
</gene>
<dbReference type="InterPro" id="IPR045882">
    <property type="entry name" value="GPT1/2"/>
</dbReference>
<reference evidence="3" key="1">
    <citation type="journal article" date="2016" name="Nature">
        <title>The genome of the seagrass Zostera marina reveals angiosperm adaptation to the sea.</title>
        <authorList>
            <person name="Olsen J.L."/>
            <person name="Rouze P."/>
            <person name="Verhelst B."/>
            <person name="Lin Y.-C."/>
            <person name="Bayer T."/>
            <person name="Collen J."/>
            <person name="Dattolo E."/>
            <person name="De Paoli E."/>
            <person name="Dittami S."/>
            <person name="Maumus F."/>
            <person name="Michel G."/>
            <person name="Kersting A."/>
            <person name="Lauritano C."/>
            <person name="Lohaus R."/>
            <person name="Toepel M."/>
            <person name="Tonon T."/>
            <person name="Vanneste K."/>
            <person name="Amirebrahimi M."/>
            <person name="Brakel J."/>
            <person name="Bostroem C."/>
            <person name="Chovatia M."/>
            <person name="Grimwood J."/>
            <person name="Jenkins J.W."/>
            <person name="Jueterbock A."/>
            <person name="Mraz A."/>
            <person name="Stam W.T."/>
            <person name="Tice H."/>
            <person name="Bornberg-Bauer E."/>
            <person name="Green P.J."/>
            <person name="Pearson G.A."/>
            <person name="Procaccini G."/>
            <person name="Duarte C.M."/>
            <person name="Schmutz J."/>
            <person name="Reusch T.B.H."/>
            <person name="Van de Peer Y."/>
        </authorList>
    </citation>
    <scope>NUCLEOTIDE SEQUENCE [LARGE SCALE GENOMIC DNA]</scope>
    <source>
        <strain evidence="3">cv. Finnish</strain>
    </source>
</reference>
<accession>A0A0K9Q2C4</accession>
<dbReference type="OMA" id="SQGHANQ"/>
<feature type="region of interest" description="Disordered" evidence="1">
    <location>
        <begin position="506"/>
        <end position="525"/>
    </location>
</feature>
<dbReference type="OrthoDB" id="1931260at2759"/>
<feature type="compositionally biased region" description="Polar residues" evidence="1">
    <location>
        <begin position="198"/>
        <end position="213"/>
    </location>
</feature>
<feature type="compositionally biased region" description="Basic and acidic residues" evidence="1">
    <location>
        <begin position="513"/>
        <end position="522"/>
    </location>
</feature>
<name>A0A0K9Q2C4_ZOSMR</name>